<dbReference type="EMBL" id="CAADFZ010000181">
    <property type="protein sequence ID" value="VFK67957.1"/>
    <property type="molecule type" value="Genomic_DNA"/>
</dbReference>
<accession>A0A451AY36</accession>
<dbReference type="AlphaFoldDB" id="A0A451AY36"/>
<name>A0A451AY36_9GAMM</name>
<dbReference type="EMBL" id="CAADGD010000045">
    <property type="protein sequence ID" value="VFK70954.1"/>
    <property type="molecule type" value="Genomic_DNA"/>
</dbReference>
<evidence type="ECO:0000313" key="1">
    <source>
        <dbReference type="EMBL" id="VFK67957.1"/>
    </source>
</evidence>
<protein>
    <submittedName>
        <fullName evidence="2">Uncharacterized protein</fullName>
    </submittedName>
</protein>
<evidence type="ECO:0000313" key="2">
    <source>
        <dbReference type="EMBL" id="VFK70954.1"/>
    </source>
</evidence>
<gene>
    <name evidence="1" type="ORF">BECKUNK1418G_GA0071005_11811</name>
    <name evidence="2" type="ORF">BECKUNK1418H_GA0071006_10453</name>
</gene>
<proteinExistence type="predicted"/>
<organism evidence="2">
    <name type="scientific">Candidatus Kentrum sp. UNK</name>
    <dbReference type="NCBI Taxonomy" id="2126344"/>
    <lineage>
        <taxon>Bacteria</taxon>
        <taxon>Pseudomonadati</taxon>
        <taxon>Pseudomonadota</taxon>
        <taxon>Gammaproteobacteria</taxon>
        <taxon>Candidatus Kentrum</taxon>
    </lineage>
</organism>
<sequence length="48" mass="5210">MVEYGAIRILPNSIIMRRAYSTLHLPRRDIMSYAGAAGSAALLGGMMI</sequence>
<reference evidence="2" key="1">
    <citation type="submission" date="2019-02" db="EMBL/GenBank/DDBJ databases">
        <authorList>
            <person name="Gruber-Vodicka R. H."/>
            <person name="Seah K. B. B."/>
        </authorList>
    </citation>
    <scope>NUCLEOTIDE SEQUENCE</scope>
    <source>
        <strain evidence="2">BECK_BY19</strain>
        <strain evidence="1">BECK_BY8</strain>
    </source>
</reference>